<dbReference type="PROSITE" id="PS51354">
    <property type="entry name" value="GLUTAREDOXIN_2"/>
    <property type="match status" value="1"/>
</dbReference>
<dbReference type="InterPro" id="IPR011767">
    <property type="entry name" value="GLR_AS"/>
</dbReference>
<evidence type="ECO:0000256" key="1">
    <source>
        <dbReference type="ARBA" id="ARBA00022448"/>
    </source>
</evidence>
<dbReference type="InterPro" id="IPR002109">
    <property type="entry name" value="Glutaredoxin"/>
</dbReference>
<evidence type="ECO:0000313" key="6">
    <source>
        <dbReference type="EMBL" id="KAJ3216713.1"/>
    </source>
</evidence>
<dbReference type="AlphaFoldDB" id="A0AAD5TYN9"/>
<dbReference type="GO" id="GO:0015038">
    <property type="term" value="F:glutathione disulfide oxidoreductase activity"/>
    <property type="evidence" value="ECO:0007669"/>
    <property type="project" value="TreeGrafter"/>
</dbReference>
<dbReference type="InterPro" id="IPR014025">
    <property type="entry name" value="Glutaredoxin_subgr"/>
</dbReference>
<dbReference type="PROSITE" id="PS00195">
    <property type="entry name" value="GLUTAREDOXIN_1"/>
    <property type="match status" value="1"/>
</dbReference>
<dbReference type="FunFam" id="3.40.30.10:FF:000026">
    <property type="entry name" value="Glutaredoxin 2"/>
    <property type="match status" value="1"/>
</dbReference>
<reference evidence="6" key="1">
    <citation type="submission" date="2020-05" db="EMBL/GenBank/DDBJ databases">
        <title>Phylogenomic resolution of chytrid fungi.</title>
        <authorList>
            <person name="Stajich J.E."/>
            <person name="Amses K."/>
            <person name="Simmons R."/>
            <person name="Seto K."/>
            <person name="Myers J."/>
            <person name="Bonds A."/>
            <person name="Quandt C.A."/>
            <person name="Barry K."/>
            <person name="Liu P."/>
            <person name="Grigoriev I."/>
            <person name="Longcore J.E."/>
            <person name="James T.Y."/>
        </authorList>
    </citation>
    <scope>NUCLEOTIDE SEQUENCE</scope>
    <source>
        <strain evidence="6">JEL0476</strain>
    </source>
</reference>
<keyword evidence="7" id="KW-1185">Reference proteome</keyword>
<dbReference type="PANTHER" id="PTHR45694:SF18">
    <property type="entry name" value="GLUTAREDOXIN-1-RELATED"/>
    <property type="match status" value="1"/>
</dbReference>
<dbReference type="Pfam" id="PF00462">
    <property type="entry name" value="Glutaredoxin"/>
    <property type="match status" value="1"/>
</dbReference>
<dbReference type="Gene3D" id="3.40.30.10">
    <property type="entry name" value="Glutaredoxin"/>
    <property type="match status" value="1"/>
</dbReference>
<sequence>MASAEVQKIVKDLINSNKVVVFSKSYCPYCKATKQLLTSLKIQFALLELDQVSNGSSIQDYIEELTGQRTVPNTFINGKSIGGNDKLQALNSSGQLTKLLQD</sequence>
<feature type="domain" description="Glutaredoxin" evidence="5">
    <location>
        <begin position="19"/>
        <end position="81"/>
    </location>
</feature>
<dbReference type="GO" id="GO:0034599">
    <property type="term" value="P:cellular response to oxidative stress"/>
    <property type="evidence" value="ECO:0007669"/>
    <property type="project" value="TreeGrafter"/>
</dbReference>
<proteinExistence type="predicted"/>
<dbReference type="CDD" id="cd03419">
    <property type="entry name" value="GRX_GRXh_1_2_like"/>
    <property type="match status" value="1"/>
</dbReference>
<dbReference type="InterPro" id="IPR036249">
    <property type="entry name" value="Thioredoxin-like_sf"/>
</dbReference>
<evidence type="ECO:0000259" key="5">
    <source>
        <dbReference type="Pfam" id="PF00462"/>
    </source>
</evidence>
<keyword evidence="4" id="KW-0676">Redox-active center</keyword>
<dbReference type="SUPFAM" id="SSF52833">
    <property type="entry name" value="Thioredoxin-like"/>
    <property type="match status" value="1"/>
</dbReference>
<keyword evidence="2" id="KW-0249">Electron transport</keyword>
<dbReference type="NCBIfam" id="TIGR02180">
    <property type="entry name" value="GRX_euk"/>
    <property type="match status" value="1"/>
</dbReference>
<evidence type="ECO:0000256" key="4">
    <source>
        <dbReference type="ARBA" id="ARBA00023284"/>
    </source>
</evidence>
<organism evidence="6 7">
    <name type="scientific">Clydaea vesicula</name>
    <dbReference type="NCBI Taxonomy" id="447962"/>
    <lineage>
        <taxon>Eukaryota</taxon>
        <taxon>Fungi</taxon>
        <taxon>Fungi incertae sedis</taxon>
        <taxon>Chytridiomycota</taxon>
        <taxon>Chytridiomycota incertae sedis</taxon>
        <taxon>Chytridiomycetes</taxon>
        <taxon>Lobulomycetales</taxon>
        <taxon>Lobulomycetaceae</taxon>
        <taxon>Clydaea</taxon>
    </lineage>
</organism>
<dbReference type="PANTHER" id="PTHR45694">
    <property type="entry name" value="GLUTAREDOXIN 2"/>
    <property type="match status" value="1"/>
</dbReference>
<dbReference type="GO" id="GO:0005737">
    <property type="term" value="C:cytoplasm"/>
    <property type="evidence" value="ECO:0007669"/>
    <property type="project" value="TreeGrafter"/>
</dbReference>
<dbReference type="PRINTS" id="PR00160">
    <property type="entry name" value="GLUTAREDOXIN"/>
</dbReference>
<evidence type="ECO:0000256" key="2">
    <source>
        <dbReference type="ARBA" id="ARBA00022982"/>
    </source>
</evidence>
<comment type="caution">
    <text evidence="6">The sequence shown here is derived from an EMBL/GenBank/DDBJ whole genome shotgun (WGS) entry which is preliminary data.</text>
</comment>
<dbReference type="EMBL" id="JADGJW010000464">
    <property type="protein sequence ID" value="KAJ3216713.1"/>
    <property type="molecule type" value="Genomic_DNA"/>
</dbReference>
<dbReference type="PROSITE" id="PS00194">
    <property type="entry name" value="THIOREDOXIN_1"/>
    <property type="match status" value="1"/>
</dbReference>
<name>A0AAD5TYN9_9FUNG</name>
<dbReference type="GO" id="GO:0004602">
    <property type="term" value="F:glutathione peroxidase activity"/>
    <property type="evidence" value="ECO:0007669"/>
    <property type="project" value="UniProtKB-ARBA"/>
</dbReference>
<gene>
    <name evidence="6" type="ORF">HK099_005761</name>
</gene>
<keyword evidence="1" id="KW-0813">Transport</keyword>
<protein>
    <recommendedName>
        <fullName evidence="5">Glutaredoxin domain-containing protein</fullName>
    </recommendedName>
</protein>
<evidence type="ECO:0000256" key="3">
    <source>
        <dbReference type="ARBA" id="ARBA00023157"/>
    </source>
</evidence>
<dbReference type="Proteomes" id="UP001211065">
    <property type="component" value="Unassembled WGS sequence"/>
</dbReference>
<accession>A0AAD5TYN9</accession>
<keyword evidence="3" id="KW-1015">Disulfide bond</keyword>
<evidence type="ECO:0000313" key="7">
    <source>
        <dbReference type="Proteomes" id="UP001211065"/>
    </source>
</evidence>
<dbReference type="InterPro" id="IPR017937">
    <property type="entry name" value="Thioredoxin_CS"/>
</dbReference>
<dbReference type="InterPro" id="IPR011899">
    <property type="entry name" value="Glutaredoxin_euk/vir"/>
</dbReference>